<dbReference type="InterPro" id="IPR003599">
    <property type="entry name" value="Ig_sub"/>
</dbReference>
<name>A0A2B4RCI3_STYPI</name>
<keyword evidence="2" id="KW-0677">Repeat</keyword>
<dbReference type="Pfam" id="PF01391">
    <property type="entry name" value="Collagen"/>
    <property type="match status" value="1"/>
</dbReference>
<dbReference type="Gene3D" id="1.20.5.320">
    <property type="entry name" value="6-Phosphogluconate Dehydrogenase, domain 3"/>
    <property type="match status" value="1"/>
</dbReference>
<dbReference type="SUPFAM" id="SSF48726">
    <property type="entry name" value="Immunoglobulin"/>
    <property type="match status" value="1"/>
</dbReference>
<dbReference type="PANTHER" id="PTHR12231">
    <property type="entry name" value="CTX-RELATED TYPE I TRANSMEMBRANE PROTEIN"/>
    <property type="match status" value="1"/>
</dbReference>
<gene>
    <name evidence="7" type="primary">Pxdn</name>
    <name evidence="7" type="ORF">AWC38_SpisGene21814</name>
</gene>
<dbReference type="GO" id="GO:0043005">
    <property type="term" value="C:neuron projection"/>
    <property type="evidence" value="ECO:0007669"/>
    <property type="project" value="TreeGrafter"/>
</dbReference>
<sequence length="147" mass="15868">MQPASFCQPSGKVCVPGPPSKKGSRGPRERRGAQGPKGKRGASGPRGMTGQKGEPGKSTSLPEVTISPETKPVTENQTARFYCSARRHPTPVVTWSKVRGLLADERVKTDQNGRFEVTKWSFNDSGEYICSAVSVLGKDSKTVKLFC</sequence>
<evidence type="ECO:0000259" key="6">
    <source>
        <dbReference type="PROSITE" id="PS50835"/>
    </source>
</evidence>
<dbReference type="InterPro" id="IPR003598">
    <property type="entry name" value="Ig_sub2"/>
</dbReference>
<feature type="domain" description="Ig-like" evidence="6">
    <location>
        <begin position="62"/>
        <end position="144"/>
    </location>
</feature>
<dbReference type="InterPro" id="IPR051170">
    <property type="entry name" value="Neural/epithelial_adhesion"/>
</dbReference>
<keyword evidence="1" id="KW-0732">Signal</keyword>
<comment type="caution">
    <text evidence="7">The sequence shown here is derived from an EMBL/GenBank/DDBJ whole genome shotgun (WGS) entry which is preliminary data.</text>
</comment>
<evidence type="ECO:0000256" key="3">
    <source>
        <dbReference type="ARBA" id="ARBA00023157"/>
    </source>
</evidence>
<dbReference type="SMART" id="SM00408">
    <property type="entry name" value="IGc2"/>
    <property type="match status" value="1"/>
</dbReference>
<dbReference type="PANTHER" id="PTHR12231:SF253">
    <property type="entry name" value="DPR-INTERACTING PROTEIN ETA, ISOFORM B-RELATED"/>
    <property type="match status" value="1"/>
</dbReference>
<dbReference type="InterPro" id="IPR008160">
    <property type="entry name" value="Collagen"/>
</dbReference>
<evidence type="ECO:0000256" key="4">
    <source>
        <dbReference type="ARBA" id="ARBA00023319"/>
    </source>
</evidence>
<keyword evidence="3" id="KW-1015">Disulfide bond</keyword>
<evidence type="ECO:0000313" key="7">
    <source>
        <dbReference type="EMBL" id="PFX14057.1"/>
    </source>
</evidence>
<evidence type="ECO:0000256" key="2">
    <source>
        <dbReference type="ARBA" id="ARBA00022737"/>
    </source>
</evidence>
<dbReference type="InterPro" id="IPR007110">
    <property type="entry name" value="Ig-like_dom"/>
</dbReference>
<organism evidence="7 8">
    <name type="scientific">Stylophora pistillata</name>
    <name type="common">Smooth cauliflower coral</name>
    <dbReference type="NCBI Taxonomy" id="50429"/>
    <lineage>
        <taxon>Eukaryota</taxon>
        <taxon>Metazoa</taxon>
        <taxon>Cnidaria</taxon>
        <taxon>Anthozoa</taxon>
        <taxon>Hexacorallia</taxon>
        <taxon>Scleractinia</taxon>
        <taxon>Astrocoeniina</taxon>
        <taxon>Pocilloporidae</taxon>
        <taxon>Stylophora</taxon>
    </lineage>
</organism>
<proteinExistence type="predicted"/>
<dbReference type="AlphaFoldDB" id="A0A2B4RCI3"/>
<dbReference type="EMBL" id="LSMT01000845">
    <property type="protein sequence ID" value="PFX14057.1"/>
    <property type="molecule type" value="Genomic_DNA"/>
</dbReference>
<accession>A0A2B4RCI3</accession>
<evidence type="ECO:0000256" key="5">
    <source>
        <dbReference type="SAM" id="MobiDB-lite"/>
    </source>
</evidence>
<dbReference type="Pfam" id="PF07679">
    <property type="entry name" value="I-set"/>
    <property type="match status" value="1"/>
</dbReference>
<dbReference type="InterPro" id="IPR013783">
    <property type="entry name" value="Ig-like_fold"/>
</dbReference>
<reference evidence="8" key="1">
    <citation type="journal article" date="2017" name="bioRxiv">
        <title>Comparative analysis of the genomes of Stylophora pistillata and Acropora digitifera provides evidence for extensive differences between species of corals.</title>
        <authorList>
            <person name="Voolstra C.R."/>
            <person name="Li Y."/>
            <person name="Liew Y.J."/>
            <person name="Baumgarten S."/>
            <person name="Zoccola D."/>
            <person name="Flot J.-F."/>
            <person name="Tambutte S."/>
            <person name="Allemand D."/>
            <person name="Aranda M."/>
        </authorList>
    </citation>
    <scope>NUCLEOTIDE SEQUENCE [LARGE SCALE GENOMIC DNA]</scope>
</reference>
<feature type="region of interest" description="Disordered" evidence="5">
    <location>
        <begin position="1"/>
        <end position="76"/>
    </location>
</feature>
<dbReference type="InterPro" id="IPR013098">
    <property type="entry name" value="Ig_I-set"/>
</dbReference>
<dbReference type="InterPro" id="IPR036179">
    <property type="entry name" value="Ig-like_dom_sf"/>
</dbReference>
<protein>
    <submittedName>
        <fullName evidence="7">Peroxidasin-like</fullName>
    </submittedName>
</protein>
<dbReference type="Proteomes" id="UP000225706">
    <property type="component" value="Unassembled WGS sequence"/>
</dbReference>
<evidence type="ECO:0000256" key="1">
    <source>
        <dbReference type="ARBA" id="ARBA00022729"/>
    </source>
</evidence>
<dbReference type="PROSITE" id="PS50835">
    <property type="entry name" value="IG_LIKE"/>
    <property type="match status" value="1"/>
</dbReference>
<dbReference type="OrthoDB" id="5986705at2759"/>
<evidence type="ECO:0000313" key="8">
    <source>
        <dbReference type="Proteomes" id="UP000225706"/>
    </source>
</evidence>
<keyword evidence="8" id="KW-1185">Reference proteome</keyword>
<dbReference type="Gene3D" id="2.60.40.10">
    <property type="entry name" value="Immunoglobulins"/>
    <property type="match status" value="1"/>
</dbReference>
<dbReference type="SMART" id="SM00409">
    <property type="entry name" value="IG"/>
    <property type="match status" value="1"/>
</dbReference>
<keyword evidence="4" id="KW-0393">Immunoglobulin domain</keyword>